<name>A0AAV5W3Q8_9BILA</name>
<dbReference type="SUPFAM" id="SSF54791">
    <property type="entry name" value="Eukaryotic type KH-domain (KH-domain type I)"/>
    <property type="match status" value="3"/>
</dbReference>
<dbReference type="PROSITE" id="PS50084">
    <property type="entry name" value="KH_TYPE_1"/>
    <property type="match status" value="3"/>
</dbReference>
<organism evidence="5 6">
    <name type="scientific">Pristionchus fissidentatus</name>
    <dbReference type="NCBI Taxonomy" id="1538716"/>
    <lineage>
        <taxon>Eukaryota</taxon>
        <taxon>Metazoa</taxon>
        <taxon>Ecdysozoa</taxon>
        <taxon>Nematoda</taxon>
        <taxon>Chromadorea</taxon>
        <taxon>Rhabditida</taxon>
        <taxon>Rhabditina</taxon>
        <taxon>Diplogasteromorpha</taxon>
        <taxon>Diplogasteroidea</taxon>
        <taxon>Neodiplogasteridae</taxon>
        <taxon>Pristionchus</taxon>
    </lineage>
</organism>
<feature type="domain" description="K Homology" evidence="4">
    <location>
        <begin position="368"/>
        <end position="437"/>
    </location>
</feature>
<keyword evidence="2" id="KW-0694">RNA-binding</keyword>
<dbReference type="PANTHER" id="PTHR10288">
    <property type="entry name" value="KH DOMAIN CONTAINING RNA BINDING PROTEIN"/>
    <property type="match status" value="1"/>
</dbReference>
<dbReference type="EMBL" id="BTSY01000005">
    <property type="protein sequence ID" value="GMT26791.1"/>
    <property type="molecule type" value="Genomic_DNA"/>
</dbReference>
<feature type="domain" description="K Homology" evidence="4">
    <location>
        <begin position="117"/>
        <end position="185"/>
    </location>
</feature>
<gene>
    <name evidence="5" type="ORF">PFISCL1PPCAC_18088</name>
</gene>
<protein>
    <recommendedName>
        <fullName evidence="4">K Homology domain-containing protein</fullName>
    </recommendedName>
</protein>
<sequence length="454" mass="47799">PCPPPSLEPCPVSINIDRFPTRIQCPLPILLRSPKPITCIHRPQSFLMQQGRSTSGMASLLGPNIYENAMMAPVPLFNGSNRISFEMKRPGMDDYKDFPKRQKNLSGDGYADALAQGKFELRLLVGSKSAGAVIGKGGDNIKRLRSQFDASVSVPDSSAPERILTMVSTIDNLADMVKDILPRLEDHGGSGDNPKIEVRMIVHQSHAGALIGRAGTKIKELREATRANIKVFSHCAPNSTDRVVLIGGEDNAISDAAKTIMETVRDIPVKGHTKQYDTMNYDPSYINEYGGFAPMGGAPFRGPPMGGNGGPPGGPGMFPPQGGRGGRGGGGPMGGAPPMGGGPPFPPSNNFPPMGGNFGGGGAGGPPASITTQVTIPSELGGTIIGRGGERINRIREESGAHIVLEPHTGAEERIITISGSQTQIHAAQYLLQTCVRSSIAGRKYIGDPSNGGR</sequence>
<feature type="region of interest" description="Disordered" evidence="3">
    <location>
        <begin position="304"/>
        <end position="340"/>
    </location>
</feature>
<keyword evidence="6" id="KW-1185">Reference proteome</keyword>
<dbReference type="GO" id="GO:0003723">
    <property type="term" value="F:RNA binding"/>
    <property type="evidence" value="ECO:0007669"/>
    <property type="project" value="UniProtKB-UniRule"/>
</dbReference>
<dbReference type="AlphaFoldDB" id="A0AAV5W3Q8"/>
<accession>A0AAV5W3Q8</accession>
<comment type="caution">
    <text evidence="5">The sequence shown here is derived from an EMBL/GenBank/DDBJ whole genome shotgun (WGS) entry which is preliminary data.</text>
</comment>
<evidence type="ECO:0000256" key="3">
    <source>
        <dbReference type="SAM" id="MobiDB-lite"/>
    </source>
</evidence>
<dbReference type="CDD" id="cd22432">
    <property type="entry name" value="KH-I_HNRNPK_rpt1"/>
    <property type="match status" value="1"/>
</dbReference>
<dbReference type="CDD" id="cd22433">
    <property type="entry name" value="KH-I_HNRNPK_rpt2"/>
    <property type="match status" value="1"/>
</dbReference>
<dbReference type="InterPro" id="IPR036612">
    <property type="entry name" value="KH_dom_type_1_sf"/>
</dbReference>
<feature type="compositionally biased region" description="Gly residues" evidence="3">
    <location>
        <begin position="322"/>
        <end position="339"/>
    </location>
</feature>
<evidence type="ECO:0000313" key="5">
    <source>
        <dbReference type="EMBL" id="GMT26791.1"/>
    </source>
</evidence>
<feature type="non-terminal residue" evidence="5">
    <location>
        <position position="1"/>
    </location>
</feature>
<evidence type="ECO:0000313" key="6">
    <source>
        <dbReference type="Proteomes" id="UP001432322"/>
    </source>
</evidence>
<dbReference type="Pfam" id="PF00013">
    <property type="entry name" value="KH_1"/>
    <property type="match status" value="3"/>
</dbReference>
<evidence type="ECO:0000256" key="2">
    <source>
        <dbReference type="PROSITE-ProRule" id="PRU00117"/>
    </source>
</evidence>
<evidence type="ECO:0000256" key="1">
    <source>
        <dbReference type="ARBA" id="ARBA00022737"/>
    </source>
</evidence>
<feature type="domain" description="K Homology" evidence="4">
    <location>
        <begin position="194"/>
        <end position="265"/>
    </location>
</feature>
<evidence type="ECO:0000259" key="4">
    <source>
        <dbReference type="SMART" id="SM00322"/>
    </source>
</evidence>
<proteinExistence type="predicted"/>
<dbReference type="Proteomes" id="UP001432322">
    <property type="component" value="Unassembled WGS sequence"/>
</dbReference>
<dbReference type="CDD" id="cd22434">
    <property type="entry name" value="KH-I_HNRNPK_rpt3"/>
    <property type="match status" value="1"/>
</dbReference>
<dbReference type="SMART" id="SM00322">
    <property type="entry name" value="KH"/>
    <property type="match status" value="3"/>
</dbReference>
<keyword evidence="1" id="KW-0677">Repeat</keyword>
<dbReference type="InterPro" id="IPR004087">
    <property type="entry name" value="KH_dom"/>
</dbReference>
<reference evidence="5" key="1">
    <citation type="submission" date="2023-10" db="EMBL/GenBank/DDBJ databases">
        <title>Genome assembly of Pristionchus species.</title>
        <authorList>
            <person name="Yoshida K."/>
            <person name="Sommer R.J."/>
        </authorList>
    </citation>
    <scope>NUCLEOTIDE SEQUENCE</scope>
    <source>
        <strain evidence="5">RS5133</strain>
    </source>
</reference>
<dbReference type="Gene3D" id="3.30.1370.10">
    <property type="entry name" value="K Homology domain, type 1"/>
    <property type="match status" value="3"/>
</dbReference>
<dbReference type="InterPro" id="IPR004088">
    <property type="entry name" value="KH_dom_type_1"/>
</dbReference>